<evidence type="ECO:0000313" key="8">
    <source>
        <dbReference type="EMBL" id="RKT47057.1"/>
    </source>
</evidence>
<dbReference type="Pfam" id="PF00589">
    <property type="entry name" value="Phage_integrase"/>
    <property type="match status" value="1"/>
</dbReference>
<dbReference type="Gene3D" id="1.10.443.10">
    <property type="entry name" value="Intergrase catalytic core"/>
    <property type="match status" value="1"/>
</dbReference>
<dbReference type="GO" id="GO:0006310">
    <property type="term" value="P:DNA recombination"/>
    <property type="evidence" value="ECO:0007669"/>
    <property type="project" value="UniProtKB-KW"/>
</dbReference>
<dbReference type="InterPro" id="IPR050808">
    <property type="entry name" value="Phage_Integrase"/>
</dbReference>
<dbReference type="GO" id="GO:0015074">
    <property type="term" value="P:DNA integration"/>
    <property type="evidence" value="ECO:0007669"/>
    <property type="project" value="UniProtKB-KW"/>
</dbReference>
<reference evidence="8 9" key="1">
    <citation type="submission" date="2018-10" db="EMBL/GenBank/DDBJ databases">
        <title>Genomic Encyclopedia of Archaeal and Bacterial Type Strains, Phase II (KMG-II): from individual species to whole genera.</title>
        <authorList>
            <person name="Goeker M."/>
        </authorList>
    </citation>
    <scope>NUCLEOTIDE SEQUENCE [LARGE SCALE GENOMIC DNA]</scope>
    <source>
        <strain evidence="8 9">DSM 235</strain>
    </source>
</reference>
<keyword evidence="2" id="KW-0229">DNA integration</keyword>
<accession>A0A495VF75</accession>
<dbReference type="AlphaFoldDB" id="A0A495VF75"/>
<dbReference type="CDD" id="cd00801">
    <property type="entry name" value="INT_P4_C"/>
    <property type="match status" value="1"/>
</dbReference>
<dbReference type="Pfam" id="PF13356">
    <property type="entry name" value="Arm-DNA-bind_3"/>
    <property type="match status" value="1"/>
</dbReference>
<dbReference type="InterPro" id="IPR044068">
    <property type="entry name" value="CB"/>
</dbReference>
<comment type="caution">
    <text evidence="8">The sequence shown here is derived from an EMBL/GenBank/DDBJ whole genome shotgun (WGS) entry which is preliminary data.</text>
</comment>
<dbReference type="InterPro" id="IPR010998">
    <property type="entry name" value="Integrase_recombinase_N"/>
</dbReference>
<dbReference type="GO" id="GO:0003677">
    <property type="term" value="F:DNA binding"/>
    <property type="evidence" value="ECO:0007669"/>
    <property type="project" value="UniProtKB-UniRule"/>
</dbReference>
<dbReference type="InterPro" id="IPR002104">
    <property type="entry name" value="Integrase_catalytic"/>
</dbReference>
<evidence type="ECO:0000259" key="6">
    <source>
        <dbReference type="PROSITE" id="PS51898"/>
    </source>
</evidence>
<protein>
    <submittedName>
        <fullName evidence="8">Integrase</fullName>
    </submittedName>
</protein>
<dbReference type="PROSITE" id="PS51898">
    <property type="entry name" value="TYR_RECOMBINASE"/>
    <property type="match status" value="1"/>
</dbReference>
<dbReference type="SUPFAM" id="SSF56349">
    <property type="entry name" value="DNA breaking-rejoining enzymes"/>
    <property type="match status" value="1"/>
</dbReference>
<dbReference type="PANTHER" id="PTHR30629">
    <property type="entry name" value="PROPHAGE INTEGRASE"/>
    <property type="match status" value="1"/>
</dbReference>
<dbReference type="InterPro" id="IPR011010">
    <property type="entry name" value="DNA_brk_join_enz"/>
</dbReference>
<evidence type="ECO:0000256" key="5">
    <source>
        <dbReference type="PROSITE-ProRule" id="PRU01248"/>
    </source>
</evidence>
<comment type="similarity">
    <text evidence="1">Belongs to the 'phage' integrase family.</text>
</comment>
<keyword evidence="9" id="KW-1185">Reference proteome</keyword>
<feature type="domain" description="Tyr recombinase" evidence="6">
    <location>
        <begin position="210"/>
        <end position="389"/>
    </location>
</feature>
<dbReference type="RefSeq" id="WP_245969752.1">
    <property type="nucleotide sequence ID" value="NZ_RBXL01000001.1"/>
</dbReference>
<dbReference type="InterPro" id="IPR038488">
    <property type="entry name" value="Integrase_DNA-bd_sf"/>
</dbReference>
<dbReference type="InterPro" id="IPR053876">
    <property type="entry name" value="Phage_int_M"/>
</dbReference>
<keyword evidence="3 5" id="KW-0238">DNA-binding</keyword>
<dbReference type="Proteomes" id="UP000274556">
    <property type="component" value="Unassembled WGS sequence"/>
</dbReference>
<evidence type="ECO:0000259" key="7">
    <source>
        <dbReference type="PROSITE" id="PS51900"/>
    </source>
</evidence>
<dbReference type="Pfam" id="PF22022">
    <property type="entry name" value="Phage_int_M"/>
    <property type="match status" value="1"/>
</dbReference>
<feature type="domain" description="Core-binding (CB)" evidence="7">
    <location>
        <begin position="98"/>
        <end position="179"/>
    </location>
</feature>
<evidence type="ECO:0000313" key="9">
    <source>
        <dbReference type="Proteomes" id="UP000274556"/>
    </source>
</evidence>
<keyword evidence="4" id="KW-0233">DNA recombination</keyword>
<dbReference type="EMBL" id="RBXL01000001">
    <property type="protein sequence ID" value="RKT47057.1"/>
    <property type="molecule type" value="Genomic_DNA"/>
</dbReference>
<dbReference type="Gene3D" id="1.10.150.130">
    <property type="match status" value="1"/>
</dbReference>
<dbReference type="Gene3D" id="3.30.160.390">
    <property type="entry name" value="Integrase, DNA-binding domain"/>
    <property type="match status" value="1"/>
</dbReference>
<dbReference type="InterPro" id="IPR025166">
    <property type="entry name" value="Integrase_DNA_bind_dom"/>
</dbReference>
<dbReference type="InterPro" id="IPR013762">
    <property type="entry name" value="Integrase-like_cat_sf"/>
</dbReference>
<organism evidence="8 9">
    <name type="scientific">Thiocapsa rosea</name>
    <dbReference type="NCBI Taxonomy" id="69360"/>
    <lineage>
        <taxon>Bacteria</taxon>
        <taxon>Pseudomonadati</taxon>
        <taxon>Pseudomonadota</taxon>
        <taxon>Gammaproteobacteria</taxon>
        <taxon>Chromatiales</taxon>
        <taxon>Chromatiaceae</taxon>
        <taxon>Thiocapsa</taxon>
    </lineage>
</organism>
<evidence type="ECO:0000256" key="3">
    <source>
        <dbReference type="ARBA" id="ARBA00023125"/>
    </source>
</evidence>
<sequence>MARNIHRLTDRQVKNATQPIGDGGNLWLYPEGQARLWVFRYSSAGKQREMGLGGYPAVTLAEARQRAAEARELRRQGIDPLEHRAQALAPETAPEVVPTFTQAAAAFIRLNRHGWNNRKHARQWTATLKTYARPILGNRPVDKVTTEHILTVLKPIWTTKTETAKRVQGRIENILDFAAARQWRDPANPARWRGHLDKLLPKPTKVKTVRQQPALPYQDVAAFLVQLRRLTSVSARALEILILTACRTGEVLGAQWTEIDLAARVWTIPAVRMKGNREHRVPLSDAAMAVIETLPRIVNHPYVFPGAKHGRPLSNMALLQVMRGLGYGVGGTRGDAVPHGFRSSFRDWAGEVSSFPNHVCEMALAHVIGNKAEKAYRRGDLFDKRRAMMQQWADWCAGSGVTDAEPETCAVGAPERSRTSVSTASSIRCIGTVAANDGMGP</sequence>
<evidence type="ECO:0000256" key="1">
    <source>
        <dbReference type="ARBA" id="ARBA00008857"/>
    </source>
</evidence>
<gene>
    <name evidence="8" type="ORF">BDD21_4608</name>
</gene>
<dbReference type="PANTHER" id="PTHR30629:SF2">
    <property type="entry name" value="PROPHAGE INTEGRASE INTS-RELATED"/>
    <property type="match status" value="1"/>
</dbReference>
<evidence type="ECO:0000256" key="4">
    <source>
        <dbReference type="ARBA" id="ARBA00023172"/>
    </source>
</evidence>
<evidence type="ECO:0000256" key="2">
    <source>
        <dbReference type="ARBA" id="ARBA00022908"/>
    </source>
</evidence>
<dbReference type="PROSITE" id="PS51900">
    <property type="entry name" value="CB"/>
    <property type="match status" value="1"/>
</dbReference>
<name>A0A495VF75_9GAMM</name>
<proteinExistence type="inferred from homology"/>